<keyword evidence="3" id="KW-1185">Reference proteome</keyword>
<evidence type="ECO:0000313" key="3">
    <source>
        <dbReference type="Proteomes" id="UP000001520"/>
    </source>
</evidence>
<protein>
    <recommendedName>
        <fullName evidence="1">LUD domain-containing protein</fullName>
    </recommendedName>
</protein>
<dbReference type="Pfam" id="PF02589">
    <property type="entry name" value="LUD_dom"/>
    <property type="match status" value="1"/>
</dbReference>
<proteinExistence type="predicted"/>
<dbReference type="PANTHER" id="PTHR36179">
    <property type="entry name" value="LUD_DOM DOMAIN-CONTAINING PROTEIN"/>
    <property type="match status" value="1"/>
</dbReference>
<gene>
    <name evidence="2" type="ordered locus">DEFDS_1632</name>
</gene>
<dbReference type="Proteomes" id="UP000001520">
    <property type="component" value="Chromosome"/>
</dbReference>
<dbReference type="HOGENOM" id="CLU_107893_1_0_0"/>
<dbReference type="AlphaFoldDB" id="D3P8Q0"/>
<sequence length="214" mass="23882">MDHIKKWFYEKIANKTIEAFTKNGFKATYFETKEEAINHFIENAKNYESIGFGGSITVVKELKLVEEAKKLNKKVLNHGDPNLTPEERNQVRLAELTCDLFVTSTNALTIDGKLVNIDGTGNRVNAMAFGPKKTIIYTGINKVVENVDDGIKRIKNIASPMNAKRLNFNTPCAQTGFCADCNSPQRICRIITIIEKNPPLSDIEVVIIGESLGF</sequence>
<dbReference type="InterPro" id="IPR009501">
    <property type="entry name" value="UCP020269"/>
</dbReference>
<evidence type="ECO:0000313" key="2">
    <source>
        <dbReference type="EMBL" id="BAI81090.1"/>
    </source>
</evidence>
<feature type="domain" description="LUD" evidence="1">
    <location>
        <begin position="14"/>
        <end position="208"/>
    </location>
</feature>
<name>D3P8Q0_DEFDS</name>
<dbReference type="OrthoDB" id="9809147at2"/>
<dbReference type="PANTHER" id="PTHR36179:SF2">
    <property type="entry name" value="LUD DOMAIN-CONTAINING PROTEIN"/>
    <property type="match status" value="1"/>
</dbReference>
<dbReference type="PIRSF" id="PIRSF020269">
    <property type="entry name" value="DUF1121"/>
    <property type="match status" value="1"/>
</dbReference>
<reference evidence="2 3" key="1">
    <citation type="journal article" date="2010" name="DNA Res.">
        <title>Bacterial lifestyle in a deep-sea hydrothermal vent chimney revealed by the genome sequence of the thermophilic bacterium Deferribacter desulfuricans SSM1.</title>
        <authorList>
            <person name="Takaki Y."/>
            <person name="Shimamura S."/>
            <person name="Nakagawa S."/>
            <person name="Fukuhara Y."/>
            <person name="Horikawa H."/>
            <person name="Ankai A."/>
            <person name="Harada T."/>
            <person name="Hosoyama A."/>
            <person name="Oguchi A."/>
            <person name="Fukui S."/>
            <person name="Fujita N."/>
            <person name="Takami H."/>
            <person name="Takai K."/>
        </authorList>
    </citation>
    <scope>NUCLEOTIDE SEQUENCE [LARGE SCALE GENOMIC DNA]</scope>
    <source>
        <strain evidence="3">DSM 14783 / JCM 11476 / NBRC 101012 / SSM1</strain>
    </source>
</reference>
<accession>D3P8Q0</accession>
<dbReference type="EMBL" id="AP011529">
    <property type="protein sequence ID" value="BAI81090.1"/>
    <property type="molecule type" value="Genomic_DNA"/>
</dbReference>
<dbReference type="RefSeq" id="WP_013008336.1">
    <property type="nucleotide sequence ID" value="NC_013939.1"/>
</dbReference>
<dbReference type="eggNOG" id="COG1139">
    <property type="taxonomic scope" value="Bacteria"/>
</dbReference>
<dbReference type="InterPro" id="IPR003741">
    <property type="entry name" value="LUD_dom"/>
</dbReference>
<dbReference type="KEGG" id="ddf:DEFDS_1632"/>
<evidence type="ECO:0000259" key="1">
    <source>
        <dbReference type="Pfam" id="PF02589"/>
    </source>
</evidence>
<dbReference type="STRING" id="639282.DEFDS_1632"/>
<organism evidence="2 3">
    <name type="scientific">Deferribacter desulfuricans (strain DSM 14783 / JCM 11476 / NBRC 101012 / SSM1)</name>
    <dbReference type="NCBI Taxonomy" id="639282"/>
    <lineage>
        <taxon>Bacteria</taxon>
        <taxon>Pseudomonadati</taxon>
        <taxon>Deferribacterota</taxon>
        <taxon>Deferribacteres</taxon>
        <taxon>Deferribacterales</taxon>
        <taxon>Deferribacteraceae</taxon>
        <taxon>Deferribacter</taxon>
    </lineage>
</organism>